<keyword evidence="2" id="KW-1185">Reference proteome</keyword>
<evidence type="ECO:0000313" key="2">
    <source>
        <dbReference type="Proteomes" id="UP000309561"/>
    </source>
</evidence>
<dbReference type="OrthoDB" id="5334289at2"/>
<organism evidence="1 2">
    <name type="scientific">Sulfurimonas crateris</name>
    <dbReference type="NCBI Taxonomy" id="2574727"/>
    <lineage>
        <taxon>Bacteria</taxon>
        <taxon>Pseudomonadati</taxon>
        <taxon>Campylobacterota</taxon>
        <taxon>Epsilonproteobacteria</taxon>
        <taxon>Campylobacterales</taxon>
        <taxon>Sulfurimonadaceae</taxon>
        <taxon>Sulfurimonas</taxon>
    </lineage>
</organism>
<reference evidence="1 2" key="1">
    <citation type="submission" date="2019-04" db="EMBL/GenBank/DDBJ databases">
        <title>Sulfurimonas crateris sp. nov. a facultative anaerobic sulfur-oxidizing chemolithautotrophic bacterium isolated from a terrestrial mud vulcano.</title>
        <authorList>
            <person name="Ratnikova N.M."/>
            <person name="Slobodkin A.I."/>
            <person name="Merkel A.Y."/>
            <person name="Novikov A."/>
            <person name="Bonch-Osmolovskaya E.A."/>
            <person name="Slobodkina G.B."/>
        </authorList>
    </citation>
    <scope>NUCLEOTIDE SEQUENCE [LARGE SCALE GENOMIC DNA]</scope>
    <source>
        <strain evidence="1 2">SN118</strain>
    </source>
</reference>
<name>A0A4U2ZAF6_9BACT</name>
<dbReference type="RefSeq" id="WP_137011386.1">
    <property type="nucleotide sequence ID" value="NZ_SZPX01000001.1"/>
</dbReference>
<proteinExistence type="predicted"/>
<sequence>MREGTSLAIIQSISDSQQDLIVVFEDDAPILINRAFKKFFAVSSLDEYKEEFGPFINNFVPHPSYFHSEKIAKGSSWVDAILELEESERIVSMMTSAYEPHAFLVKVRKIDGYVIAVFEDITQTLIKRIMIENNASIDQPSGAYAKNYFLHIVQSYQDAASFNKKIISAILIKSDMKSESELPELVKHFKGIIRQDDMLIRWGDNSLLLIYLVDNLTNAQRMMDKIDTEGCSFTLITQKEKESIKELIKRID</sequence>
<evidence type="ECO:0000313" key="1">
    <source>
        <dbReference type="EMBL" id="TKI70995.1"/>
    </source>
</evidence>
<gene>
    <name evidence="1" type="ORF">FCU45_00990</name>
</gene>
<comment type="caution">
    <text evidence="1">The sequence shown here is derived from an EMBL/GenBank/DDBJ whole genome shotgun (WGS) entry which is preliminary data.</text>
</comment>
<dbReference type="AlphaFoldDB" id="A0A4U2ZAF6"/>
<protein>
    <submittedName>
        <fullName evidence="1">Uncharacterized protein</fullName>
    </submittedName>
</protein>
<dbReference type="EMBL" id="SZPX01000001">
    <property type="protein sequence ID" value="TKI70995.1"/>
    <property type="molecule type" value="Genomic_DNA"/>
</dbReference>
<dbReference type="Proteomes" id="UP000309561">
    <property type="component" value="Unassembled WGS sequence"/>
</dbReference>
<accession>A0A4U2ZAF6</accession>